<comment type="caution">
    <text evidence="7">The sequence shown here is derived from an EMBL/GenBank/DDBJ whole genome shotgun (WGS) entry which is preliminary data.</text>
</comment>
<comment type="similarity">
    <text evidence="2 6">Belongs to the ABC-3 integral membrane protein family.</text>
</comment>
<keyword evidence="4" id="KW-1133">Transmembrane helix</keyword>
<proteinExistence type="inferred from homology"/>
<gene>
    <name evidence="7" type="ORF">BIV18_05720</name>
</gene>
<evidence type="ECO:0000256" key="2">
    <source>
        <dbReference type="ARBA" id="ARBA00008034"/>
    </source>
</evidence>
<protein>
    <submittedName>
        <fullName evidence="7">Zinc ABC transporter permease</fullName>
    </submittedName>
</protein>
<dbReference type="PANTHER" id="PTHR30477:SF0">
    <property type="entry name" value="METAL TRANSPORT SYSTEM MEMBRANE PROTEIN TM_0125-RELATED"/>
    <property type="match status" value="1"/>
</dbReference>
<keyword evidence="3 6" id="KW-0812">Transmembrane</keyword>
<sequence length="281" mass="30049">MFQYSFMIRTLLVSVMISIIIPLIGIVIVNRGTAMIGDALSHVSLAGVAIGLIFSVNPLIGAIIACIIGAFSIEKIRKKFPQFGDMATAIITSVGLGLAAVLSDFSPGGNSFDAYLFGSIASVSNIDVIIVLVTFIFVVAISFIYYFGLLSIAVDKQLAKMSGVNVERINAIFTFLSAITIALSSKIIGALMVTSLIVLPVASSLLISRSYKKTFFNTIFLGVVYTLLGVTLSYYFDVKPGGSIVIIASLGMLVCLLISKINRKNNSKNFSKIQNSDICKV</sequence>
<evidence type="ECO:0000256" key="5">
    <source>
        <dbReference type="ARBA" id="ARBA00023136"/>
    </source>
</evidence>
<keyword evidence="5" id="KW-0472">Membrane</keyword>
<accession>A0A1U7M0E4</accession>
<comment type="subcellular location">
    <subcellularLocation>
        <location evidence="6">Cell membrane</location>
        <topology evidence="6">Multi-pass membrane protein</topology>
    </subcellularLocation>
    <subcellularLocation>
        <location evidence="1">Membrane</location>
        <topology evidence="1">Multi-pass membrane protein</topology>
    </subcellularLocation>
</comment>
<evidence type="ECO:0000256" key="1">
    <source>
        <dbReference type="ARBA" id="ARBA00004141"/>
    </source>
</evidence>
<dbReference type="InterPro" id="IPR001626">
    <property type="entry name" value="ABC_TroCD"/>
</dbReference>
<organism evidence="7 8">
    <name type="scientific">Peptoniphilus porci</name>
    <dbReference type="NCBI Taxonomy" id="2652280"/>
    <lineage>
        <taxon>Bacteria</taxon>
        <taxon>Bacillati</taxon>
        <taxon>Bacillota</taxon>
        <taxon>Tissierellia</taxon>
        <taxon>Tissierellales</taxon>
        <taxon>Peptoniphilaceae</taxon>
        <taxon>Peptoniphilus</taxon>
    </lineage>
</organism>
<name>A0A1U7M0E4_9FIRM</name>
<dbReference type="Gene3D" id="1.10.3470.10">
    <property type="entry name" value="ABC transporter involved in vitamin B12 uptake, BtuC"/>
    <property type="match status" value="1"/>
</dbReference>
<dbReference type="STRING" id="1465756.BIV18_05720"/>
<evidence type="ECO:0000256" key="3">
    <source>
        <dbReference type="ARBA" id="ARBA00022692"/>
    </source>
</evidence>
<evidence type="ECO:0000256" key="6">
    <source>
        <dbReference type="RuleBase" id="RU003943"/>
    </source>
</evidence>
<dbReference type="Pfam" id="PF00950">
    <property type="entry name" value="ABC-3"/>
    <property type="match status" value="1"/>
</dbReference>
<dbReference type="SUPFAM" id="SSF81345">
    <property type="entry name" value="ABC transporter involved in vitamin B12 uptake, BtuC"/>
    <property type="match status" value="1"/>
</dbReference>
<evidence type="ECO:0000313" key="8">
    <source>
        <dbReference type="Proteomes" id="UP000187166"/>
    </source>
</evidence>
<dbReference type="RefSeq" id="WP_075659688.1">
    <property type="nucleotide sequence ID" value="NZ_JABDSR010000010.1"/>
</dbReference>
<accession>A0A848RI83</accession>
<dbReference type="GO" id="GO:0043190">
    <property type="term" value="C:ATP-binding cassette (ABC) transporter complex"/>
    <property type="evidence" value="ECO:0007669"/>
    <property type="project" value="InterPro"/>
</dbReference>
<dbReference type="InterPro" id="IPR037294">
    <property type="entry name" value="ABC_BtuC-like"/>
</dbReference>
<evidence type="ECO:0000256" key="4">
    <source>
        <dbReference type="ARBA" id="ARBA00022989"/>
    </source>
</evidence>
<dbReference type="EMBL" id="MJIH01000001">
    <property type="protein sequence ID" value="OLR65047.1"/>
    <property type="molecule type" value="Genomic_DNA"/>
</dbReference>
<dbReference type="AlphaFoldDB" id="A0A1U7M0E4"/>
<dbReference type="Proteomes" id="UP000187166">
    <property type="component" value="Unassembled WGS sequence"/>
</dbReference>
<keyword evidence="8" id="KW-1185">Reference proteome</keyword>
<keyword evidence="6" id="KW-0813">Transport</keyword>
<reference evidence="7 8" key="1">
    <citation type="journal article" date="2016" name="Appl. Environ. Microbiol.">
        <title>Function and Phylogeny of Bacterial Butyryl Coenzyme A:Acetate Transferases and Their Diversity in the Proximal Colon of Swine.</title>
        <authorList>
            <person name="Trachsel J."/>
            <person name="Bayles D.O."/>
            <person name="Looft T."/>
            <person name="Levine U.Y."/>
            <person name="Allen H.K."/>
        </authorList>
    </citation>
    <scope>NUCLEOTIDE SEQUENCE [LARGE SCALE GENOMIC DNA]</scope>
    <source>
        <strain evidence="7 8">35-6-1</strain>
    </source>
</reference>
<dbReference type="GO" id="GO:0055085">
    <property type="term" value="P:transmembrane transport"/>
    <property type="evidence" value="ECO:0007669"/>
    <property type="project" value="InterPro"/>
</dbReference>
<dbReference type="PANTHER" id="PTHR30477">
    <property type="entry name" value="ABC-TRANSPORTER METAL-BINDING PROTEIN"/>
    <property type="match status" value="1"/>
</dbReference>
<evidence type="ECO:0000313" key="7">
    <source>
        <dbReference type="EMBL" id="OLR65047.1"/>
    </source>
</evidence>
<dbReference type="GO" id="GO:0010043">
    <property type="term" value="P:response to zinc ion"/>
    <property type="evidence" value="ECO:0007669"/>
    <property type="project" value="TreeGrafter"/>
</dbReference>